<keyword evidence="1" id="KW-0614">Plasmid</keyword>
<evidence type="ECO:0000313" key="1">
    <source>
        <dbReference type="EMBL" id="CRY93918.1"/>
    </source>
</evidence>
<reference evidence="1" key="1">
    <citation type="submission" date="2015-06" db="EMBL/GenBank/DDBJ databases">
        <authorList>
            <person name="Joergensen T."/>
        </authorList>
    </citation>
    <scope>NUCLEOTIDE SEQUENCE</scope>
    <source>
        <plasmid evidence="1">pRGRH0105</plasmid>
    </source>
</reference>
<proteinExistence type="predicted"/>
<protein>
    <submittedName>
        <fullName evidence="1">Uncharacterized protein</fullName>
    </submittedName>
</protein>
<name>A0A0H5PWG8_9ZZZZ</name>
<organism evidence="1">
    <name type="scientific">uncultured prokaryote</name>
    <dbReference type="NCBI Taxonomy" id="198431"/>
    <lineage>
        <taxon>unclassified sequences</taxon>
        <taxon>environmental samples</taxon>
    </lineage>
</organism>
<sequence length="117" mass="13161">MKWKNKDLHASAIRFERFVQGLIADIEQAWEGAGYPVKTETISLGRSECDGFYVWIDFTPDAEYLKVLPLGEPMGEGYKLLNKTCSELGFSGSELQVSSERNPEYRVTGARYWGTGA</sequence>
<dbReference type="AlphaFoldDB" id="A0A0H5PWG8"/>
<reference evidence="1" key="2">
    <citation type="submission" date="2015-07" db="EMBL/GenBank/DDBJ databases">
        <title>Plasmids, circular viruses and viroids from rat gut.</title>
        <authorList>
            <person name="Jorgensen T.J."/>
            <person name="Hansen M.A."/>
            <person name="Xu Z."/>
            <person name="Tabak M.A."/>
            <person name="Sorensen S.J."/>
            <person name="Hansen L.H."/>
        </authorList>
    </citation>
    <scope>NUCLEOTIDE SEQUENCE</scope>
    <source>
        <plasmid evidence="1">pRGRH0105</plasmid>
    </source>
</reference>
<geneLocation type="plasmid" evidence="1">
    <name>pRGRH0105</name>
</geneLocation>
<accession>A0A0H5PWG8</accession>
<dbReference type="EMBL" id="LN852795">
    <property type="protein sequence ID" value="CRY93918.1"/>
    <property type="molecule type" value="Genomic_DNA"/>
</dbReference>